<feature type="compositionally biased region" description="Basic and acidic residues" evidence="6">
    <location>
        <begin position="78"/>
        <end position="88"/>
    </location>
</feature>
<evidence type="ECO:0000256" key="5">
    <source>
        <dbReference type="ARBA" id="ARBA00023242"/>
    </source>
</evidence>
<name>A0A2A6BAS8_PRIPA</name>
<dbReference type="InterPro" id="IPR026541">
    <property type="entry name" value="MRG_dom"/>
</dbReference>
<keyword evidence="8" id="KW-1185">Reference proteome</keyword>
<dbReference type="InterPro" id="IPR008676">
    <property type="entry name" value="MRG"/>
</dbReference>
<evidence type="ECO:0000313" key="8">
    <source>
        <dbReference type="Proteomes" id="UP000005239"/>
    </source>
</evidence>
<keyword evidence="2" id="KW-0156">Chromatin regulator</keyword>
<evidence type="ECO:0000256" key="3">
    <source>
        <dbReference type="ARBA" id="ARBA00023015"/>
    </source>
</evidence>
<dbReference type="InterPro" id="IPR000953">
    <property type="entry name" value="Chromo/chromo_shadow_dom"/>
</dbReference>
<organism evidence="7 8">
    <name type="scientific">Pristionchus pacificus</name>
    <name type="common">Parasitic nematode worm</name>
    <dbReference type="NCBI Taxonomy" id="54126"/>
    <lineage>
        <taxon>Eukaryota</taxon>
        <taxon>Metazoa</taxon>
        <taxon>Ecdysozoa</taxon>
        <taxon>Nematoda</taxon>
        <taxon>Chromadorea</taxon>
        <taxon>Rhabditida</taxon>
        <taxon>Rhabditina</taxon>
        <taxon>Diplogasteromorpha</taxon>
        <taxon>Diplogasteroidea</taxon>
        <taxon>Neodiplogasteridae</taxon>
        <taxon>Pristionchus</taxon>
    </lineage>
</organism>
<reference evidence="7" key="2">
    <citation type="submission" date="2022-06" db="UniProtKB">
        <authorList>
            <consortium name="EnsemblMetazoa"/>
        </authorList>
    </citation>
    <scope>IDENTIFICATION</scope>
    <source>
        <strain evidence="7">PS312</strain>
    </source>
</reference>
<dbReference type="AlphaFoldDB" id="A0A2A6BAS8"/>
<proteinExistence type="predicted"/>
<dbReference type="PROSITE" id="PS51640">
    <property type="entry name" value="MRG"/>
    <property type="match status" value="1"/>
</dbReference>
<keyword evidence="5" id="KW-0539">Nucleus</keyword>
<protein>
    <submittedName>
        <fullName evidence="7">Mrg-1</fullName>
    </submittedName>
</protein>
<keyword evidence="4" id="KW-0804">Transcription</keyword>
<evidence type="ECO:0000313" key="7">
    <source>
        <dbReference type="EnsemblMetazoa" id="PPA15252.1"/>
    </source>
</evidence>
<dbReference type="PANTHER" id="PTHR10880:SF48">
    <property type="entry name" value="MORTALITY FACTOR 4 LIKE 2"/>
    <property type="match status" value="1"/>
</dbReference>
<dbReference type="Pfam" id="PF05712">
    <property type="entry name" value="MRG"/>
    <property type="match status" value="1"/>
</dbReference>
<dbReference type="EnsemblMetazoa" id="PPA15252.1">
    <property type="protein sequence ID" value="PPA15252.1"/>
    <property type="gene ID" value="WBGene00104806"/>
</dbReference>
<sequence length="346" mass="39136">MSGLTYKVGEVILCKHVPLDEAGYEAKIMESRPNTEGSGNEYLVHYKGWNTRYDVWIDHDEVDNMFFKHTPEDAIAHKKILDEKDKKSSKTPKKTKAVETTPTMSSRKRRHQEREGSTASSQDSQHDRIAANQDSAIVLPDKLRAMLLDDSDIVNRQHKLVKLPAEFTIETIVKDYGKSVSGQDEIPDVAGNDEMLIEYNEGKGHKKDVVLNKHDMIESSFGVIDYFNVLMGSQLLYAGERKQYENACVNPTPGAPGRKVNKTATPELEEMKILPSSVYGAAHLVRLFVKISPLISQGSYGKKSIDSILAQVKDFIMFLSKNVHKYHDIKRDYYVASKEDLTVERD</sequence>
<dbReference type="GO" id="GO:0006325">
    <property type="term" value="P:chromatin organization"/>
    <property type="evidence" value="ECO:0007669"/>
    <property type="project" value="UniProtKB-KW"/>
</dbReference>
<dbReference type="PANTHER" id="PTHR10880">
    <property type="entry name" value="MORTALITY FACTOR 4-LIKE PROTEIN"/>
    <property type="match status" value="1"/>
</dbReference>
<comment type="subcellular location">
    <subcellularLocation>
        <location evidence="1">Nucleus</location>
    </subcellularLocation>
</comment>
<dbReference type="Proteomes" id="UP000005239">
    <property type="component" value="Unassembled WGS sequence"/>
</dbReference>
<feature type="region of interest" description="Disordered" evidence="6">
    <location>
        <begin position="78"/>
        <end position="133"/>
    </location>
</feature>
<evidence type="ECO:0000256" key="2">
    <source>
        <dbReference type="ARBA" id="ARBA00022853"/>
    </source>
</evidence>
<dbReference type="GO" id="GO:0005634">
    <property type="term" value="C:nucleus"/>
    <property type="evidence" value="ECO:0007669"/>
    <property type="project" value="UniProtKB-SubCell"/>
</dbReference>
<evidence type="ECO:0000256" key="6">
    <source>
        <dbReference type="SAM" id="MobiDB-lite"/>
    </source>
</evidence>
<dbReference type="InterPro" id="IPR038217">
    <property type="entry name" value="MRG_C_sf"/>
</dbReference>
<dbReference type="InterPro" id="IPR016197">
    <property type="entry name" value="Chromo-like_dom_sf"/>
</dbReference>
<keyword evidence="3" id="KW-0805">Transcription regulation</keyword>
<dbReference type="Gene3D" id="1.10.274.30">
    <property type="entry name" value="MRG domain"/>
    <property type="match status" value="1"/>
</dbReference>
<evidence type="ECO:0000256" key="1">
    <source>
        <dbReference type="ARBA" id="ARBA00004123"/>
    </source>
</evidence>
<dbReference type="InterPro" id="IPR025995">
    <property type="entry name" value="Tudor-knot"/>
</dbReference>
<gene>
    <name evidence="7" type="primary">WBGene00104806</name>
</gene>
<dbReference type="GO" id="GO:0006355">
    <property type="term" value="P:regulation of DNA-templated transcription"/>
    <property type="evidence" value="ECO:0007669"/>
    <property type="project" value="InterPro"/>
</dbReference>
<evidence type="ECO:0000256" key="4">
    <source>
        <dbReference type="ARBA" id="ARBA00023163"/>
    </source>
</evidence>
<accession>A0A2A6BAS8</accession>
<dbReference type="SUPFAM" id="SSF54160">
    <property type="entry name" value="Chromo domain-like"/>
    <property type="match status" value="1"/>
</dbReference>
<dbReference type="GO" id="GO:0035267">
    <property type="term" value="C:NuA4 histone acetyltransferase complex"/>
    <property type="evidence" value="ECO:0000318"/>
    <property type="project" value="GO_Central"/>
</dbReference>
<accession>A0A8R1UAG6</accession>
<dbReference type="Gene3D" id="2.30.30.140">
    <property type="match status" value="1"/>
</dbReference>
<dbReference type="Pfam" id="PF11717">
    <property type="entry name" value="Tudor-knot"/>
    <property type="match status" value="1"/>
</dbReference>
<dbReference type="SMART" id="SM00298">
    <property type="entry name" value="CHROMO"/>
    <property type="match status" value="1"/>
</dbReference>
<reference evidence="8" key="1">
    <citation type="journal article" date="2008" name="Nat. Genet.">
        <title>The Pristionchus pacificus genome provides a unique perspective on nematode lifestyle and parasitism.</title>
        <authorList>
            <person name="Dieterich C."/>
            <person name="Clifton S.W."/>
            <person name="Schuster L.N."/>
            <person name="Chinwalla A."/>
            <person name="Delehaunty K."/>
            <person name="Dinkelacker I."/>
            <person name="Fulton L."/>
            <person name="Fulton R."/>
            <person name="Godfrey J."/>
            <person name="Minx P."/>
            <person name="Mitreva M."/>
            <person name="Roeseler W."/>
            <person name="Tian H."/>
            <person name="Witte H."/>
            <person name="Yang S.P."/>
            <person name="Wilson R.K."/>
            <person name="Sommer R.J."/>
        </authorList>
    </citation>
    <scope>NUCLEOTIDE SEQUENCE [LARGE SCALE GENOMIC DNA]</scope>
    <source>
        <strain evidence="8">PS312</strain>
    </source>
</reference>